<dbReference type="InterPro" id="IPR005817">
    <property type="entry name" value="Wnt"/>
</dbReference>
<dbReference type="OrthoDB" id="5945655at2759"/>
<organism evidence="9 10">
    <name type="scientific">Diabrotica balteata</name>
    <name type="common">Banded cucumber beetle</name>
    <dbReference type="NCBI Taxonomy" id="107213"/>
    <lineage>
        <taxon>Eukaryota</taxon>
        <taxon>Metazoa</taxon>
        <taxon>Ecdysozoa</taxon>
        <taxon>Arthropoda</taxon>
        <taxon>Hexapoda</taxon>
        <taxon>Insecta</taxon>
        <taxon>Pterygota</taxon>
        <taxon>Neoptera</taxon>
        <taxon>Endopterygota</taxon>
        <taxon>Coleoptera</taxon>
        <taxon>Polyphaga</taxon>
        <taxon>Cucujiformia</taxon>
        <taxon>Chrysomeloidea</taxon>
        <taxon>Chrysomelidae</taxon>
        <taxon>Galerucinae</taxon>
        <taxon>Diabroticina</taxon>
        <taxon>Diabroticites</taxon>
        <taxon>Diabrotica</taxon>
    </lineage>
</organism>
<evidence type="ECO:0000313" key="9">
    <source>
        <dbReference type="EMBL" id="CAG9829506.1"/>
    </source>
</evidence>
<reference evidence="9" key="1">
    <citation type="submission" date="2022-01" db="EMBL/GenBank/DDBJ databases">
        <authorList>
            <person name="King R."/>
        </authorList>
    </citation>
    <scope>NUCLEOTIDE SEQUENCE</scope>
</reference>
<protein>
    <recommendedName>
        <fullName evidence="8">Protein Wnt</fullName>
    </recommendedName>
</protein>
<dbReference type="Proteomes" id="UP001153709">
    <property type="component" value="Chromosome 2"/>
</dbReference>
<accession>A0A9N9SU82</accession>
<keyword evidence="3 8" id="KW-0217">Developmental protein</keyword>
<dbReference type="GO" id="GO:0045165">
    <property type="term" value="P:cell fate commitment"/>
    <property type="evidence" value="ECO:0007669"/>
    <property type="project" value="TreeGrafter"/>
</dbReference>
<dbReference type="AlphaFoldDB" id="A0A9N9SU82"/>
<dbReference type="GO" id="GO:0005125">
    <property type="term" value="F:cytokine activity"/>
    <property type="evidence" value="ECO:0007669"/>
    <property type="project" value="TreeGrafter"/>
</dbReference>
<keyword evidence="6 8" id="KW-0879">Wnt signaling pathway</keyword>
<gene>
    <name evidence="9" type="ORF">DIABBA_LOCUS3307</name>
</gene>
<dbReference type="PANTHER" id="PTHR12027">
    <property type="entry name" value="WNT RELATED"/>
    <property type="match status" value="1"/>
</dbReference>
<dbReference type="GO" id="GO:0005615">
    <property type="term" value="C:extracellular space"/>
    <property type="evidence" value="ECO:0007669"/>
    <property type="project" value="TreeGrafter"/>
</dbReference>
<dbReference type="GO" id="GO:0005109">
    <property type="term" value="F:frizzled binding"/>
    <property type="evidence" value="ECO:0007669"/>
    <property type="project" value="TreeGrafter"/>
</dbReference>
<evidence type="ECO:0000256" key="2">
    <source>
        <dbReference type="ARBA" id="ARBA00005683"/>
    </source>
</evidence>
<dbReference type="GO" id="GO:0030182">
    <property type="term" value="P:neuron differentiation"/>
    <property type="evidence" value="ECO:0007669"/>
    <property type="project" value="TreeGrafter"/>
</dbReference>
<evidence type="ECO:0000256" key="1">
    <source>
        <dbReference type="ARBA" id="ARBA00004498"/>
    </source>
</evidence>
<comment type="similarity">
    <text evidence="2 8">Belongs to the Wnt family.</text>
</comment>
<evidence type="ECO:0000256" key="5">
    <source>
        <dbReference type="ARBA" id="ARBA00022530"/>
    </source>
</evidence>
<dbReference type="GO" id="GO:0060070">
    <property type="term" value="P:canonical Wnt signaling pathway"/>
    <property type="evidence" value="ECO:0007669"/>
    <property type="project" value="TreeGrafter"/>
</dbReference>
<dbReference type="PANTHER" id="PTHR12027:SF98">
    <property type="entry name" value="PROTEIN WNT"/>
    <property type="match status" value="1"/>
</dbReference>
<evidence type="ECO:0000256" key="3">
    <source>
        <dbReference type="ARBA" id="ARBA00022473"/>
    </source>
</evidence>
<dbReference type="EMBL" id="OU898277">
    <property type="protein sequence ID" value="CAG9829506.1"/>
    <property type="molecule type" value="Genomic_DNA"/>
</dbReference>
<keyword evidence="4" id="KW-0964">Secreted</keyword>
<dbReference type="Pfam" id="PF00110">
    <property type="entry name" value="wnt"/>
    <property type="match status" value="1"/>
</dbReference>
<keyword evidence="5" id="KW-0272">Extracellular matrix</keyword>
<evidence type="ECO:0000256" key="8">
    <source>
        <dbReference type="RuleBase" id="RU003500"/>
    </source>
</evidence>
<proteinExistence type="inferred from homology"/>
<sequence length="72" mass="8089">MDTTICRTVPGLTKAQIELCYQQPDATLVALEGLNQAVKECQYQFHGNRWNCSSLETRGQNPYISSILKKGK</sequence>
<evidence type="ECO:0000256" key="6">
    <source>
        <dbReference type="ARBA" id="ARBA00022687"/>
    </source>
</evidence>
<evidence type="ECO:0000256" key="4">
    <source>
        <dbReference type="ARBA" id="ARBA00022525"/>
    </source>
</evidence>
<comment type="subcellular location">
    <subcellularLocation>
        <location evidence="1 8">Secreted</location>
        <location evidence="1 8">Extracellular space</location>
        <location evidence="1 8">Extracellular matrix</location>
    </subcellularLocation>
</comment>
<evidence type="ECO:0000256" key="7">
    <source>
        <dbReference type="ARBA" id="ARBA00023157"/>
    </source>
</evidence>
<comment type="function">
    <text evidence="8">Ligand for members of the frizzled family of seven transmembrane receptors.</text>
</comment>
<keyword evidence="7" id="KW-1015">Disulfide bond</keyword>
<name>A0A9N9SU82_DIABA</name>
<evidence type="ECO:0000313" key="10">
    <source>
        <dbReference type="Proteomes" id="UP001153709"/>
    </source>
</evidence>
<keyword evidence="10" id="KW-1185">Reference proteome</keyword>